<feature type="domain" description="Prohead serine protease" evidence="4">
    <location>
        <begin position="16"/>
        <end position="167"/>
    </location>
</feature>
<dbReference type="AlphaFoldDB" id="A0A5C7WDV4"/>
<gene>
    <name evidence="5" type="ORF">E6Q69_03180</name>
</gene>
<proteinExistence type="predicted"/>
<evidence type="ECO:0000313" key="5">
    <source>
        <dbReference type="EMBL" id="TXI34764.1"/>
    </source>
</evidence>
<dbReference type="Proteomes" id="UP000321110">
    <property type="component" value="Unassembled WGS sequence"/>
</dbReference>
<sequence length="221" mass="24050">MRTKNTLSTKHLSTAFKVKSVGDDGTFSGYGSVFDIPDSYSDVVHPGAFLESLKGWARKGGFPAMLWQHKFDEPLGVYTKMEEDDHGLYLEGRLLIDDDPLARRAYAHLKAGSITGLSIGYSIPSGGGTWDNGAGVYHLNQIDLWEVSLVTFPANDAARVETVKTALQGPRQFEKFLRDAGLSRTEAKALMADGYKGLSLRDAGGADLLSEIHNLTAQLRG</sequence>
<keyword evidence="2 5" id="KW-0645">Protease</keyword>
<dbReference type="NCBIfam" id="TIGR01543">
    <property type="entry name" value="proheadase_HK97"/>
    <property type="match status" value="1"/>
</dbReference>
<dbReference type="InterPro" id="IPR006433">
    <property type="entry name" value="Prohead_protease"/>
</dbReference>
<dbReference type="GO" id="GO:0008233">
    <property type="term" value="F:peptidase activity"/>
    <property type="evidence" value="ECO:0007669"/>
    <property type="project" value="UniProtKB-KW"/>
</dbReference>
<dbReference type="Pfam" id="PF04586">
    <property type="entry name" value="Peptidase_S78"/>
    <property type="match status" value="1"/>
</dbReference>
<name>A0A5C7WDV4_AQUAC</name>
<dbReference type="InterPro" id="IPR054613">
    <property type="entry name" value="Peptidase_S78_dom"/>
</dbReference>
<evidence type="ECO:0000313" key="6">
    <source>
        <dbReference type="Proteomes" id="UP000321110"/>
    </source>
</evidence>
<dbReference type="EMBL" id="SSFO01000057">
    <property type="protein sequence ID" value="TXI34764.1"/>
    <property type="molecule type" value="Genomic_DNA"/>
</dbReference>
<organism evidence="5 6">
    <name type="scientific">Aquipseudomonas alcaligenes</name>
    <name type="common">Pseudomonas alcaligenes</name>
    <dbReference type="NCBI Taxonomy" id="43263"/>
    <lineage>
        <taxon>Bacteria</taxon>
        <taxon>Pseudomonadati</taxon>
        <taxon>Pseudomonadota</taxon>
        <taxon>Gammaproteobacteria</taxon>
        <taxon>Pseudomonadales</taxon>
        <taxon>Pseudomonadaceae</taxon>
        <taxon>Aquipseudomonas</taxon>
    </lineage>
</organism>
<evidence type="ECO:0000256" key="1">
    <source>
        <dbReference type="ARBA" id="ARBA00022612"/>
    </source>
</evidence>
<evidence type="ECO:0000259" key="4">
    <source>
        <dbReference type="Pfam" id="PF04586"/>
    </source>
</evidence>
<dbReference type="GO" id="GO:0006508">
    <property type="term" value="P:proteolysis"/>
    <property type="evidence" value="ECO:0007669"/>
    <property type="project" value="UniProtKB-KW"/>
</dbReference>
<protein>
    <submittedName>
        <fullName evidence="5">HK97 family phage prohead protease</fullName>
    </submittedName>
</protein>
<reference evidence="5 6" key="1">
    <citation type="submission" date="2018-09" db="EMBL/GenBank/DDBJ databases">
        <title>Metagenome Assembled Genomes from an Advanced Water Purification Facility.</title>
        <authorList>
            <person name="Stamps B.W."/>
            <person name="Spear J.R."/>
        </authorList>
    </citation>
    <scope>NUCLEOTIDE SEQUENCE [LARGE SCALE GENOMIC DNA]</scope>
    <source>
        <strain evidence="5">Bin_52_1</strain>
    </source>
</reference>
<keyword evidence="1" id="KW-1188">Viral release from host cell</keyword>
<evidence type="ECO:0000256" key="2">
    <source>
        <dbReference type="ARBA" id="ARBA00022670"/>
    </source>
</evidence>
<accession>A0A5C7WDV4</accession>
<comment type="caution">
    <text evidence="5">The sequence shown here is derived from an EMBL/GenBank/DDBJ whole genome shotgun (WGS) entry which is preliminary data.</text>
</comment>
<keyword evidence="3" id="KW-0378">Hydrolase</keyword>
<evidence type="ECO:0000256" key="3">
    <source>
        <dbReference type="ARBA" id="ARBA00022801"/>
    </source>
</evidence>